<name>A0A5C6EIQ3_9BACT</name>
<evidence type="ECO:0000313" key="2">
    <source>
        <dbReference type="EMBL" id="TWU48360.1"/>
    </source>
</evidence>
<feature type="transmembrane region" description="Helical" evidence="1">
    <location>
        <begin position="234"/>
        <end position="252"/>
    </location>
</feature>
<dbReference type="AlphaFoldDB" id="A0A5C6EIQ3"/>
<keyword evidence="3" id="KW-1185">Reference proteome</keyword>
<dbReference type="Proteomes" id="UP000317977">
    <property type="component" value="Unassembled WGS sequence"/>
</dbReference>
<feature type="transmembrane region" description="Helical" evidence="1">
    <location>
        <begin position="151"/>
        <end position="168"/>
    </location>
</feature>
<feature type="transmembrane region" description="Helical" evidence="1">
    <location>
        <begin position="202"/>
        <end position="222"/>
    </location>
</feature>
<evidence type="ECO:0000313" key="3">
    <source>
        <dbReference type="Proteomes" id="UP000317977"/>
    </source>
</evidence>
<evidence type="ECO:0000256" key="1">
    <source>
        <dbReference type="SAM" id="Phobius"/>
    </source>
</evidence>
<feature type="transmembrane region" description="Helical" evidence="1">
    <location>
        <begin position="92"/>
        <end position="115"/>
    </location>
</feature>
<feature type="transmembrane region" description="Helical" evidence="1">
    <location>
        <begin position="174"/>
        <end position="190"/>
    </location>
</feature>
<keyword evidence="1" id="KW-0812">Transmembrane</keyword>
<keyword evidence="1" id="KW-1133">Transmembrane helix</keyword>
<proteinExistence type="predicted"/>
<gene>
    <name evidence="2" type="ORF">Poly59_52060</name>
</gene>
<protein>
    <submittedName>
        <fullName evidence="2">Uncharacterized protein</fullName>
    </submittedName>
</protein>
<comment type="caution">
    <text evidence="2">The sequence shown here is derived from an EMBL/GenBank/DDBJ whole genome shotgun (WGS) entry which is preliminary data.</text>
</comment>
<sequence>MSSKHPKQLIDETELRTALQPLRPNPNGFAAGIRQRLEEGNVRLRDSEQNEASFDHSGWAQVAAAVMPLPLLGSNGGAGLVKLGQLSLGKKVVAVAALPMVGLLLMVTASIWAIIRIRRAQRSNQQHQGQSIGDIDAVKLSQVTADWWRQFGVLVVGMSVMSVLLMVIGYTLPVFIVFMVSGITMVSLITKLGQEHLVDRNTIAGTLLPGLLMLVQVTHVITMIDHGNPFLDQMLIPAVLVLGGFAMLWMCAPPWEGIGRATDLVARSLLGIGLLLIASWFSSSLWNPVTTQDLKTHVESFDHARFSSATWNQWQVAAEWLQDSNVQLDLSKPHAMLKTELAKDKPNLSVLRSAIEAGLFQRQDLDRLFDAVGSKSLMLAESKTQMFREQQRGQPFISADDRTRFLIHALVLGGELSESERDFLGERLTATMDSLATKTYVNLLEQQLAITKLAILIDRPLDTDSLQEFVRHTLTSHQRLGVNLGTRRGGFASSPKLNHSIELATVDAIGLMQIYGVPEDIRIDALRSYLRPTSHDHWFQLYDQTCMRVASLQRLESLPDVQPISWQDYLRYEQNLMMAILFTLVCVFATLGATKSEFV</sequence>
<organism evidence="2 3">
    <name type="scientific">Rubripirellula reticaptiva</name>
    <dbReference type="NCBI Taxonomy" id="2528013"/>
    <lineage>
        <taxon>Bacteria</taxon>
        <taxon>Pseudomonadati</taxon>
        <taxon>Planctomycetota</taxon>
        <taxon>Planctomycetia</taxon>
        <taxon>Pirellulales</taxon>
        <taxon>Pirellulaceae</taxon>
        <taxon>Rubripirellula</taxon>
    </lineage>
</organism>
<dbReference type="EMBL" id="SJPX01000005">
    <property type="protein sequence ID" value="TWU48360.1"/>
    <property type="molecule type" value="Genomic_DNA"/>
</dbReference>
<feature type="transmembrane region" description="Helical" evidence="1">
    <location>
        <begin position="264"/>
        <end position="286"/>
    </location>
</feature>
<accession>A0A5C6EIQ3</accession>
<keyword evidence="1" id="KW-0472">Membrane</keyword>
<dbReference type="RefSeq" id="WP_222436161.1">
    <property type="nucleotide sequence ID" value="NZ_SJPX01000005.1"/>
</dbReference>
<reference evidence="2 3" key="1">
    <citation type="submission" date="2019-02" db="EMBL/GenBank/DDBJ databases">
        <title>Deep-cultivation of Planctomycetes and their phenomic and genomic characterization uncovers novel biology.</title>
        <authorList>
            <person name="Wiegand S."/>
            <person name="Jogler M."/>
            <person name="Boedeker C."/>
            <person name="Pinto D."/>
            <person name="Vollmers J."/>
            <person name="Rivas-Marin E."/>
            <person name="Kohn T."/>
            <person name="Peeters S.H."/>
            <person name="Heuer A."/>
            <person name="Rast P."/>
            <person name="Oberbeckmann S."/>
            <person name="Bunk B."/>
            <person name="Jeske O."/>
            <person name="Meyerdierks A."/>
            <person name="Storesund J.E."/>
            <person name="Kallscheuer N."/>
            <person name="Luecker S."/>
            <person name="Lage O.M."/>
            <person name="Pohl T."/>
            <person name="Merkel B.J."/>
            <person name="Hornburger P."/>
            <person name="Mueller R.-W."/>
            <person name="Bruemmer F."/>
            <person name="Labrenz M."/>
            <person name="Spormann A.M."/>
            <person name="Op Den Camp H."/>
            <person name="Overmann J."/>
            <person name="Amann R."/>
            <person name="Jetten M.S.M."/>
            <person name="Mascher T."/>
            <person name="Medema M.H."/>
            <person name="Devos D.P."/>
            <person name="Kaster A.-K."/>
            <person name="Ovreas L."/>
            <person name="Rohde M."/>
            <person name="Galperin M.Y."/>
            <person name="Jogler C."/>
        </authorList>
    </citation>
    <scope>NUCLEOTIDE SEQUENCE [LARGE SCALE GENOMIC DNA]</scope>
    <source>
        <strain evidence="2 3">Poly59</strain>
    </source>
</reference>